<evidence type="ECO:0000313" key="2">
    <source>
        <dbReference type="Proteomes" id="UP000789920"/>
    </source>
</evidence>
<evidence type="ECO:0000313" key="1">
    <source>
        <dbReference type="EMBL" id="CAG8844592.1"/>
    </source>
</evidence>
<name>A0ACA9SN69_9GLOM</name>
<gene>
    <name evidence="1" type="ORF">RPERSI_LOCUS33274</name>
</gene>
<organism evidence="1 2">
    <name type="scientific">Racocetra persica</name>
    <dbReference type="NCBI Taxonomy" id="160502"/>
    <lineage>
        <taxon>Eukaryota</taxon>
        <taxon>Fungi</taxon>
        <taxon>Fungi incertae sedis</taxon>
        <taxon>Mucoromycota</taxon>
        <taxon>Glomeromycotina</taxon>
        <taxon>Glomeromycetes</taxon>
        <taxon>Diversisporales</taxon>
        <taxon>Gigasporaceae</taxon>
        <taxon>Racocetra</taxon>
    </lineage>
</organism>
<accession>A0ACA9SN69</accession>
<sequence length="46" mass="5324">EIVEAKLKADFFRNAIEIEYNLLIKELLESSFPNFLNIKGKAILDL</sequence>
<dbReference type="Proteomes" id="UP000789920">
    <property type="component" value="Unassembled WGS sequence"/>
</dbReference>
<proteinExistence type="predicted"/>
<dbReference type="EMBL" id="CAJVQC010143304">
    <property type="protein sequence ID" value="CAG8844592.1"/>
    <property type="molecule type" value="Genomic_DNA"/>
</dbReference>
<reference evidence="1" key="1">
    <citation type="submission" date="2021-06" db="EMBL/GenBank/DDBJ databases">
        <authorList>
            <person name="Kallberg Y."/>
            <person name="Tangrot J."/>
            <person name="Rosling A."/>
        </authorList>
    </citation>
    <scope>NUCLEOTIDE SEQUENCE</scope>
    <source>
        <strain evidence="1">MA461A</strain>
    </source>
</reference>
<feature type="non-terminal residue" evidence="1">
    <location>
        <position position="46"/>
    </location>
</feature>
<comment type="caution">
    <text evidence="1">The sequence shown here is derived from an EMBL/GenBank/DDBJ whole genome shotgun (WGS) entry which is preliminary data.</text>
</comment>
<keyword evidence="2" id="KW-1185">Reference proteome</keyword>
<protein>
    <submittedName>
        <fullName evidence="1">3682_t:CDS:1</fullName>
    </submittedName>
</protein>
<feature type="non-terminal residue" evidence="1">
    <location>
        <position position="1"/>
    </location>
</feature>